<dbReference type="Proteomes" id="UP000008867">
    <property type="component" value="Chromosome 5"/>
</dbReference>
<evidence type="ECO:0000259" key="1">
    <source>
        <dbReference type="Pfam" id="PF13472"/>
    </source>
</evidence>
<proteinExistence type="predicted"/>
<dbReference type="Gene3D" id="3.40.50.1110">
    <property type="entry name" value="SGNH hydrolase"/>
    <property type="match status" value="1"/>
</dbReference>
<dbReference type="PANTHER" id="PTHR37981:SF1">
    <property type="entry name" value="SGNH HYDROLASE-TYPE ESTERASE DOMAIN-CONTAINING PROTEIN"/>
    <property type="match status" value="1"/>
</dbReference>
<evidence type="ECO:0000313" key="2">
    <source>
        <dbReference type="EMBL" id="CBQ72790.1"/>
    </source>
</evidence>
<dbReference type="SUPFAM" id="SSF52266">
    <property type="entry name" value="SGNH hydrolase"/>
    <property type="match status" value="1"/>
</dbReference>
<reference evidence="2 3" key="1">
    <citation type="journal article" date="2010" name="Science">
        <title>Pathogenicity determinants in smut fungi revealed by genome comparison.</title>
        <authorList>
            <person name="Schirawski J."/>
            <person name="Mannhaupt G."/>
            <person name="Muench K."/>
            <person name="Brefort T."/>
            <person name="Schipper K."/>
            <person name="Doehlemann G."/>
            <person name="Di Stasio M."/>
            <person name="Roessel N."/>
            <person name="Mendoza-Mendoza A."/>
            <person name="Pester D."/>
            <person name="Mueller O."/>
            <person name="Winterberg B."/>
            <person name="Meyer E."/>
            <person name="Ghareeb H."/>
            <person name="Wollenberg T."/>
            <person name="Muensterkoetter M."/>
            <person name="Wong P."/>
            <person name="Walter M."/>
            <person name="Stukenbrock E."/>
            <person name="Gueldener U."/>
            <person name="Kahmann R."/>
        </authorList>
    </citation>
    <scope>NUCLEOTIDE SEQUENCE [LARGE SCALE GENOMIC DNA]</scope>
    <source>
        <strain evidence="3">SRZ2</strain>
    </source>
</reference>
<dbReference type="InterPro" id="IPR036514">
    <property type="entry name" value="SGNH_hydro_sf"/>
</dbReference>
<gene>
    <name evidence="2" type="ORF">sr13411</name>
</gene>
<keyword evidence="3" id="KW-1185">Reference proteome</keyword>
<dbReference type="AlphaFoldDB" id="E6ZZW0"/>
<dbReference type="EMBL" id="FQ311470">
    <property type="protein sequence ID" value="CBQ72790.1"/>
    <property type="molecule type" value="Genomic_DNA"/>
</dbReference>
<sequence length="282" mass="31185">MRLISLGSSFAAGPGIPPQVDKDAGRSLNNYPSFFARRLDLDPHDAAQFLDLTVSGATLLNLISQPQTAGNTVYPPQLDSLPDLAPGDQGSDLVITITGGGNDLFYIGSMFAYTLKHTLWGRFVTRFLMSNEQKESLNHPTIATPQEVLERFSLLLDSITQKYPKATVYLVEYFAVMGPDTVAAIDVGWDQQQIDSYIEIADLLQDLYAKAAKPRPNVHIVPLAQESKREHALGSKNPWVSDGSFCKFYVDGAYHPNEKGMRAAADRLFDLHSTLHSSKERR</sequence>
<protein>
    <recommendedName>
        <fullName evidence="1">SGNH hydrolase-type esterase domain-containing protein</fullName>
    </recommendedName>
</protein>
<evidence type="ECO:0000313" key="3">
    <source>
        <dbReference type="Proteomes" id="UP000008867"/>
    </source>
</evidence>
<name>E6ZZW0_SPORE</name>
<dbReference type="eggNOG" id="ENOG502SQHA">
    <property type="taxonomic scope" value="Eukaryota"/>
</dbReference>
<accession>E6ZZW0</accession>
<dbReference type="GO" id="GO:0016788">
    <property type="term" value="F:hydrolase activity, acting on ester bonds"/>
    <property type="evidence" value="ECO:0007669"/>
    <property type="project" value="InterPro"/>
</dbReference>
<dbReference type="InterPro" id="IPR037460">
    <property type="entry name" value="SEST-like"/>
</dbReference>
<dbReference type="OrthoDB" id="21678at2759"/>
<dbReference type="Pfam" id="PF13472">
    <property type="entry name" value="Lipase_GDSL_2"/>
    <property type="match status" value="1"/>
</dbReference>
<dbReference type="CDD" id="cd01823">
    <property type="entry name" value="SEST_like"/>
    <property type="match status" value="1"/>
</dbReference>
<organism evidence="2 3">
    <name type="scientific">Sporisorium reilianum (strain SRZ2)</name>
    <name type="common">Maize head smut fungus</name>
    <dbReference type="NCBI Taxonomy" id="999809"/>
    <lineage>
        <taxon>Eukaryota</taxon>
        <taxon>Fungi</taxon>
        <taxon>Dikarya</taxon>
        <taxon>Basidiomycota</taxon>
        <taxon>Ustilaginomycotina</taxon>
        <taxon>Ustilaginomycetes</taxon>
        <taxon>Ustilaginales</taxon>
        <taxon>Ustilaginaceae</taxon>
        <taxon>Sporisorium</taxon>
    </lineage>
</organism>
<feature type="domain" description="SGNH hydrolase-type esterase" evidence="1">
    <location>
        <begin position="6"/>
        <end position="263"/>
    </location>
</feature>
<dbReference type="PANTHER" id="PTHR37981">
    <property type="entry name" value="LIPASE 2"/>
    <property type="match status" value="1"/>
</dbReference>
<dbReference type="GO" id="GO:0006629">
    <property type="term" value="P:lipid metabolic process"/>
    <property type="evidence" value="ECO:0007669"/>
    <property type="project" value="TreeGrafter"/>
</dbReference>
<dbReference type="HOGENOM" id="CLU_038449_1_1_1"/>
<dbReference type="InterPro" id="IPR013830">
    <property type="entry name" value="SGNH_hydro"/>
</dbReference>
<dbReference type="VEuPathDB" id="FungiDB:sr13411"/>